<organism evidence="1 2">
    <name type="scientific">Thermoproteus spherical piliferous virus 1</name>
    <dbReference type="NCBI Taxonomy" id="2713157"/>
    <lineage>
        <taxon>Viruses</taxon>
        <taxon>Viruses incertae sedis</taxon>
        <taxon>Globuloviridae</taxon>
        <taxon>Alphaglobulovirus</taxon>
        <taxon>Alphaglobulovirus sileriense</taxon>
    </lineage>
</organism>
<proteinExistence type="predicted"/>
<sequence>MRKIPIPLIAAAVFLSAVTIYITITIQTILSYDPTYVSFNGTNYIVTVSGSSPYDTFPPMYIDVVNISQVYTVTSIGYGSSDTWYTCQAGGCDIGLTIVNFPSMPNATALNPKSGVYVYKMNTGNVVLVYGTATTSGGTSGYIIWPYVLVATSGSEYFFILATQAQTPASTICSMSPFSTAGTAVIQARDAYYVCPLASWSSGTSSLVKTGYVSVGAGTSLGYKEIYSYSWGSIILHPWYYVTSSAYIVGKPN</sequence>
<dbReference type="RefSeq" id="YP_010772749.1">
    <property type="nucleotide sequence ID" value="NC_074654.1"/>
</dbReference>
<keyword evidence="2" id="KW-1185">Reference proteome</keyword>
<dbReference type="Proteomes" id="UP000501040">
    <property type="component" value="Genome"/>
</dbReference>
<protein>
    <submittedName>
        <fullName evidence="1">Uncharacterized protein</fullName>
    </submittedName>
</protein>
<evidence type="ECO:0000313" key="1">
    <source>
        <dbReference type="EMBL" id="QIM61628.1"/>
    </source>
</evidence>
<reference evidence="1 2" key="1">
    <citation type="submission" date="2020-02" db="EMBL/GenBank/DDBJ databases">
        <title>TSPV1: a spherical archaeal virus with filaments.</title>
        <authorList>
            <person name="Hartman R."/>
            <person name="Young M."/>
            <person name="Biewenga L."/>
            <person name="Munson-McGee J."/>
            <person name="Refai M."/>
            <person name="Boyd E."/>
            <person name="Bothner B."/>
            <person name="Lawrence C.M."/>
        </authorList>
    </citation>
    <scope>NUCLEOTIDE SEQUENCE [LARGE SCALE GENOMIC DNA]</scope>
    <source>
        <strain evidence="1 2">CP001</strain>
    </source>
</reference>
<dbReference type="KEGG" id="vg:80402474"/>
<evidence type="ECO:0000313" key="2">
    <source>
        <dbReference type="Proteomes" id="UP000501040"/>
    </source>
</evidence>
<dbReference type="EMBL" id="MT047590">
    <property type="protein sequence ID" value="QIM61628.1"/>
    <property type="molecule type" value="Genomic_DNA"/>
</dbReference>
<name>A0A6G8J3E4_9VIRU</name>
<dbReference type="GeneID" id="80402474"/>
<accession>A0A6G8J3E4</accession>